<evidence type="ECO:0000256" key="2">
    <source>
        <dbReference type="ARBA" id="ARBA00033419"/>
    </source>
</evidence>
<dbReference type="Gene3D" id="2.40.50.100">
    <property type="match status" value="1"/>
</dbReference>
<gene>
    <name evidence="5" type="primary">LOC109677041</name>
</gene>
<dbReference type="GO" id="GO:0005739">
    <property type="term" value="C:mitochondrion"/>
    <property type="evidence" value="ECO:0007669"/>
    <property type="project" value="TreeGrafter"/>
</dbReference>
<dbReference type="PANTHER" id="PTHR11715:SF3">
    <property type="entry name" value="GLYCINE CLEAVAGE SYSTEM H PROTEIN-RELATED"/>
    <property type="match status" value="1"/>
</dbReference>
<sequence length="155" mass="16821">MPPEFSDVEGLILNVEVFRDLAFGSDWIMRALPYHQTNPLINSSLKRLLEGGANCGMQITGSVPLNDKHAWITTENGIGIVRISNFAPEALGDAVYCCLPKALTKLKKQNEFGALESVNAASELCSPLSGEVTEINEKLAENQSLSRNGVMMKVA</sequence>
<dbReference type="InterPro" id="IPR002930">
    <property type="entry name" value="GCV_H"/>
</dbReference>
<dbReference type="InterPro" id="IPR011053">
    <property type="entry name" value="Single_hybrid_motif"/>
</dbReference>
<accession>A0A8B7TPW8</accession>
<organism evidence="5">
    <name type="scientific">Castor canadensis</name>
    <name type="common">American beaver</name>
    <dbReference type="NCBI Taxonomy" id="51338"/>
    <lineage>
        <taxon>Eukaryota</taxon>
        <taxon>Metazoa</taxon>
        <taxon>Chordata</taxon>
        <taxon>Craniata</taxon>
        <taxon>Vertebrata</taxon>
        <taxon>Euteleostomi</taxon>
        <taxon>Mammalia</taxon>
        <taxon>Eutheria</taxon>
        <taxon>Euarchontoglires</taxon>
        <taxon>Glires</taxon>
        <taxon>Rodentia</taxon>
        <taxon>Castorimorpha</taxon>
        <taxon>Castoridae</taxon>
        <taxon>Castor</taxon>
    </lineage>
</organism>
<evidence type="ECO:0000256" key="1">
    <source>
        <dbReference type="ARBA" id="ARBA00018130"/>
    </source>
</evidence>
<dbReference type="RefSeq" id="XP_020008797.1">
    <property type="nucleotide sequence ID" value="XM_020153208.1"/>
</dbReference>
<dbReference type="InterPro" id="IPR000089">
    <property type="entry name" value="Biotin_lipoyl"/>
</dbReference>
<dbReference type="SUPFAM" id="SSF51230">
    <property type="entry name" value="Single hybrid motif"/>
    <property type="match status" value="1"/>
</dbReference>
<dbReference type="PROSITE" id="PS50968">
    <property type="entry name" value="BIOTINYL_LIPOYL"/>
    <property type="match status" value="1"/>
</dbReference>
<dbReference type="OrthoDB" id="10264154at2759"/>
<evidence type="ECO:0000313" key="5">
    <source>
        <dbReference type="RefSeq" id="XP_020008797.1"/>
    </source>
</evidence>
<dbReference type="AlphaFoldDB" id="A0A8B7TPW8"/>
<dbReference type="KEGG" id="ccan:109677041"/>
<dbReference type="CDD" id="cd06848">
    <property type="entry name" value="GCS_H"/>
    <property type="match status" value="1"/>
</dbReference>
<dbReference type="InterPro" id="IPR033753">
    <property type="entry name" value="GCV_H/Fam206"/>
</dbReference>
<dbReference type="GO" id="GO:0019464">
    <property type="term" value="P:glycine decarboxylation via glycine cleavage system"/>
    <property type="evidence" value="ECO:0007669"/>
    <property type="project" value="InterPro"/>
</dbReference>
<proteinExistence type="predicted"/>
<comment type="function">
    <text evidence="3">The glycine cleavage system catalyzes the degradation of glycine. The H protein (GCSH) shuttles the methylamine group of glycine from the P protein (GLDC) to the T protein (GCST). Has a pivotal role in the lipoylation of enzymes involved in cellular energetics such as the mitochondrial dihydrolipoyllysine-residue acetyltransferase component of pyruvate dehydrogenase complex (DLAT), and the mitochondrial dihydrolipoyllysine-residue succinyltransferase component of 2-oxoglutarate dehydrogenase complex (DLST).</text>
</comment>
<reference evidence="5" key="1">
    <citation type="submission" date="2025-08" db="UniProtKB">
        <authorList>
            <consortium name="RefSeq"/>
        </authorList>
    </citation>
    <scope>IDENTIFICATION</scope>
    <source>
        <tissue evidence="5">Leukocyte</tissue>
    </source>
</reference>
<dbReference type="GO" id="GO:0009249">
    <property type="term" value="P:protein lipoylation"/>
    <property type="evidence" value="ECO:0007669"/>
    <property type="project" value="TreeGrafter"/>
</dbReference>
<feature type="domain" description="Lipoyl-binding" evidence="4">
    <location>
        <begin position="78"/>
        <end position="155"/>
    </location>
</feature>
<dbReference type="PANTHER" id="PTHR11715">
    <property type="entry name" value="GLYCINE CLEAVAGE SYSTEM H PROTEIN"/>
    <property type="match status" value="1"/>
</dbReference>
<evidence type="ECO:0000256" key="3">
    <source>
        <dbReference type="ARBA" id="ARBA00046240"/>
    </source>
</evidence>
<name>A0A8B7TPW8_CASCN</name>
<dbReference type="Pfam" id="PF01597">
    <property type="entry name" value="GCV_H"/>
    <property type="match status" value="1"/>
</dbReference>
<evidence type="ECO:0000259" key="4">
    <source>
        <dbReference type="PROSITE" id="PS50968"/>
    </source>
</evidence>
<protein>
    <recommendedName>
        <fullName evidence="1">Glycine cleavage system H protein, mitochondrial</fullName>
    </recommendedName>
    <alternativeName>
        <fullName evidence="2">Lipoic acid-containing protein</fullName>
    </alternativeName>
</protein>
<dbReference type="GO" id="GO:0005960">
    <property type="term" value="C:glycine cleavage complex"/>
    <property type="evidence" value="ECO:0007669"/>
    <property type="project" value="InterPro"/>
</dbReference>